<reference evidence="1 2" key="1">
    <citation type="submission" date="2019-06" db="EMBL/GenBank/DDBJ databases">
        <title>Complete genome sequence of Antarcticibacterium flavum KCTC 52984T from an Antarctic marine sediment.</title>
        <authorList>
            <person name="Lee Y.M."/>
            <person name="Shin S.C."/>
        </authorList>
    </citation>
    <scope>NUCLEOTIDE SEQUENCE [LARGE SCALE GENOMIC DNA]</scope>
    <source>
        <strain evidence="1 2">KCTC 52984</strain>
    </source>
</reference>
<keyword evidence="2" id="KW-1185">Reference proteome</keyword>
<protein>
    <submittedName>
        <fullName evidence="1">Uncharacterized protein</fullName>
    </submittedName>
</protein>
<name>A0A5B7X866_9FLAO</name>
<proteinExistence type="predicted"/>
<evidence type="ECO:0000313" key="1">
    <source>
        <dbReference type="EMBL" id="QCY70831.1"/>
    </source>
</evidence>
<gene>
    <name evidence="1" type="ORF">FHG64_16315</name>
</gene>
<dbReference type="AlphaFoldDB" id="A0A5B7X866"/>
<evidence type="ECO:0000313" key="2">
    <source>
        <dbReference type="Proteomes" id="UP000309016"/>
    </source>
</evidence>
<dbReference type="EMBL" id="CP040812">
    <property type="protein sequence ID" value="QCY70831.1"/>
    <property type="molecule type" value="Genomic_DNA"/>
</dbReference>
<sequence>MKKLIFLAFVLAGITSCTVDNEGLEPMDGIMEVNLSFEDDPCGETTSHPFGDLGNVYVFNDRDNLIVRFMSHDPEGLI</sequence>
<dbReference type="PROSITE" id="PS51257">
    <property type="entry name" value="PROKAR_LIPOPROTEIN"/>
    <property type="match status" value="1"/>
</dbReference>
<dbReference type="OrthoDB" id="599464at2"/>
<dbReference type="KEGG" id="afla:FHG64_16315"/>
<organism evidence="1 2">
    <name type="scientific">Antarcticibacterium flavum</name>
    <dbReference type="NCBI Taxonomy" id="2058175"/>
    <lineage>
        <taxon>Bacteria</taxon>
        <taxon>Pseudomonadati</taxon>
        <taxon>Bacteroidota</taxon>
        <taxon>Flavobacteriia</taxon>
        <taxon>Flavobacteriales</taxon>
        <taxon>Flavobacteriaceae</taxon>
        <taxon>Antarcticibacterium</taxon>
    </lineage>
</organism>
<dbReference type="RefSeq" id="WP_139067389.1">
    <property type="nucleotide sequence ID" value="NZ_CP040812.1"/>
</dbReference>
<accession>A0A5B7X866</accession>
<dbReference type="Proteomes" id="UP000309016">
    <property type="component" value="Chromosome"/>
</dbReference>